<accession>A0AAN8EHW2</accession>
<name>A0AAN8EHW2_9EURO</name>
<reference evidence="2 3" key="1">
    <citation type="submission" date="2022-12" db="EMBL/GenBank/DDBJ databases">
        <title>Genomic features and morphological characterization of a novel Knufia sp. strain isolated from spacecraft assembly facility.</title>
        <authorList>
            <person name="Teixeira M."/>
            <person name="Chander A.M."/>
            <person name="Stajich J.E."/>
            <person name="Venkateswaran K."/>
        </authorList>
    </citation>
    <scope>NUCLEOTIDE SEQUENCE [LARGE SCALE GENOMIC DNA]</scope>
    <source>
        <strain evidence="2 3">FJI-L2-BK-P2</strain>
    </source>
</reference>
<sequence>MAEITTRNHKENKAVGMQSVHNIRPSFLLNFPQKPKNLQLSVPHRLLTAALRRNILQSIETVGDLHNGNLMSIPVKEQHLDDPVFVQGRAADTDVDVHAAIIAQKLTNYIRKRGQQAGFPDAITIYSFRTAASEIGFQHGNDTARQILDHTPNSTTLERYYLKFAYKVALVSTAVGKDEDGEQAVLQERRERQVYQHATREQLVHTQAPAVTDLLNKTLATDTKYQSLRVADPDKGEVYRKRVRYRLANEAYTDDKTGRKHSDHRGPCGKDKANPEPGKCISLGSDLLSEEDQHDFSDSDDDDDSGVREAPKAANAPEARDGDNYTTMSQAFMTALLSQDATNLLGEQNGPKNGKRIRQDKVHCLACLSDDTVPDDMKKKLRFPAYQKQYILDPYHSQSSRFNRAKQMPPQKQRQLLSLSCVWKTVQLYVELHEALKAEAGFYDVDFEGDPDERERRIQNDRLRLARAIGFDFDNRITALDQPIDQPRRPALQYGGDIRFREGLQDNTGICGVK</sequence>
<comment type="caution">
    <text evidence="2">The sequence shown here is derived from an EMBL/GenBank/DDBJ whole genome shotgun (WGS) entry which is preliminary data.</text>
</comment>
<dbReference type="AlphaFoldDB" id="A0AAN8EHW2"/>
<dbReference type="InterPro" id="IPR021842">
    <property type="entry name" value="DUF3435"/>
</dbReference>
<dbReference type="Proteomes" id="UP001316803">
    <property type="component" value="Unassembled WGS sequence"/>
</dbReference>
<evidence type="ECO:0000256" key="1">
    <source>
        <dbReference type="SAM" id="MobiDB-lite"/>
    </source>
</evidence>
<evidence type="ECO:0000313" key="3">
    <source>
        <dbReference type="Proteomes" id="UP001316803"/>
    </source>
</evidence>
<feature type="compositionally biased region" description="Acidic residues" evidence="1">
    <location>
        <begin position="288"/>
        <end position="304"/>
    </location>
</feature>
<organism evidence="2 3">
    <name type="scientific">Knufia fluminis</name>
    <dbReference type="NCBI Taxonomy" id="191047"/>
    <lineage>
        <taxon>Eukaryota</taxon>
        <taxon>Fungi</taxon>
        <taxon>Dikarya</taxon>
        <taxon>Ascomycota</taxon>
        <taxon>Pezizomycotina</taxon>
        <taxon>Eurotiomycetes</taxon>
        <taxon>Chaetothyriomycetidae</taxon>
        <taxon>Chaetothyriales</taxon>
        <taxon>Trichomeriaceae</taxon>
        <taxon>Knufia</taxon>
    </lineage>
</organism>
<gene>
    <name evidence="2" type="ORF">OHC33_002825</name>
</gene>
<evidence type="ECO:0000313" key="2">
    <source>
        <dbReference type="EMBL" id="KAK5956249.1"/>
    </source>
</evidence>
<dbReference type="Pfam" id="PF11917">
    <property type="entry name" value="DUF3435"/>
    <property type="match status" value="1"/>
</dbReference>
<keyword evidence="3" id="KW-1185">Reference proteome</keyword>
<feature type="region of interest" description="Disordered" evidence="1">
    <location>
        <begin position="250"/>
        <end position="324"/>
    </location>
</feature>
<feature type="compositionally biased region" description="Basic and acidic residues" evidence="1">
    <location>
        <begin position="264"/>
        <end position="274"/>
    </location>
</feature>
<dbReference type="EMBL" id="JAKLMC020000005">
    <property type="protein sequence ID" value="KAK5956249.1"/>
    <property type="molecule type" value="Genomic_DNA"/>
</dbReference>
<proteinExistence type="predicted"/>
<protein>
    <submittedName>
        <fullName evidence="2">Uncharacterized protein</fullName>
    </submittedName>
</protein>